<organism evidence="8 9">
    <name type="scientific">Riccia fluitans</name>
    <dbReference type="NCBI Taxonomy" id="41844"/>
    <lineage>
        <taxon>Eukaryota</taxon>
        <taxon>Viridiplantae</taxon>
        <taxon>Streptophyta</taxon>
        <taxon>Embryophyta</taxon>
        <taxon>Marchantiophyta</taxon>
        <taxon>Marchantiopsida</taxon>
        <taxon>Marchantiidae</taxon>
        <taxon>Marchantiales</taxon>
        <taxon>Ricciaceae</taxon>
        <taxon>Riccia</taxon>
    </lineage>
</organism>
<dbReference type="Proteomes" id="UP001605036">
    <property type="component" value="Unassembled WGS sequence"/>
</dbReference>
<feature type="compositionally biased region" description="Polar residues" evidence="6">
    <location>
        <begin position="179"/>
        <end position="194"/>
    </location>
</feature>
<dbReference type="Pfam" id="PF13837">
    <property type="entry name" value="Myb_DNA-bind_4"/>
    <property type="match status" value="1"/>
</dbReference>
<evidence type="ECO:0000256" key="4">
    <source>
        <dbReference type="ARBA" id="ARBA00023163"/>
    </source>
</evidence>
<keyword evidence="5" id="KW-0539">Nucleus</keyword>
<evidence type="ECO:0000259" key="7">
    <source>
        <dbReference type="Pfam" id="PF13837"/>
    </source>
</evidence>
<feature type="region of interest" description="Disordered" evidence="6">
    <location>
        <begin position="146"/>
        <end position="194"/>
    </location>
</feature>
<evidence type="ECO:0000256" key="2">
    <source>
        <dbReference type="ARBA" id="ARBA00023015"/>
    </source>
</evidence>
<evidence type="ECO:0000256" key="6">
    <source>
        <dbReference type="SAM" id="MobiDB-lite"/>
    </source>
</evidence>
<gene>
    <name evidence="8" type="ORF">R1flu_000949</name>
</gene>
<dbReference type="PANTHER" id="PTHR21654:SF84">
    <property type="entry name" value="SI:DKEY-66I24.7"/>
    <property type="match status" value="1"/>
</dbReference>
<keyword evidence="9" id="KW-1185">Reference proteome</keyword>
<evidence type="ECO:0000256" key="5">
    <source>
        <dbReference type="ARBA" id="ARBA00023242"/>
    </source>
</evidence>
<dbReference type="EMBL" id="JBHFFA010000006">
    <property type="protein sequence ID" value="KAL2620744.1"/>
    <property type="molecule type" value="Genomic_DNA"/>
</dbReference>
<protein>
    <recommendedName>
        <fullName evidence="7">Myb/SANT-like DNA-binding domain-containing protein</fullName>
    </recommendedName>
</protein>
<dbReference type="PANTHER" id="PTHR21654">
    <property type="entry name" value="FI21293P1"/>
    <property type="match status" value="1"/>
</dbReference>
<dbReference type="InterPro" id="IPR044822">
    <property type="entry name" value="Myb_DNA-bind_4"/>
</dbReference>
<evidence type="ECO:0000256" key="1">
    <source>
        <dbReference type="ARBA" id="ARBA00004123"/>
    </source>
</evidence>
<feature type="domain" description="Myb/SANT-like DNA-binding" evidence="7">
    <location>
        <begin position="25"/>
        <end position="117"/>
    </location>
</feature>
<dbReference type="Gene3D" id="1.10.10.60">
    <property type="entry name" value="Homeodomain-like"/>
    <property type="match status" value="1"/>
</dbReference>
<keyword evidence="4" id="KW-0804">Transcription</keyword>
<dbReference type="GO" id="GO:0003677">
    <property type="term" value="F:DNA binding"/>
    <property type="evidence" value="ECO:0007669"/>
    <property type="project" value="UniProtKB-KW"/>
</dbReference>
<evidence type="ECO:0000313" key="8">
    <source>
        <dbReference type="EMBL" id="KAL2620744.1"/>
    </source>
</evidence>
<keyword evidence="3" id="KW-0238">DNA-binding</keyword>
<dbReference type="GO" id="GO:0005634">
    <property type="term" value="C:nucleus"/>
    <property type="evidence" value="ECO:0007669"/>
    <property type="project" value="UniProtKB-SubCell"/>
</dbReference>
<proteinExistence type="predicted"/>
<comment type="caution">
    <text evidence="8">The sequence shown here is derived from an EMBL/GenBank/DDBJ whole genome shotgun (WGS) entry which is preliminary data.</text>
</comment>
<dbReference type="AlphaFoldDB" id="A0ABD1Y1W6"/>
<reference evidence="8 9" key="1">
    <citation type="submission" date="2024-09" db="EMBL/GenBank/DDBJ databases">
        <title>Chromosome-scale assembly of Riccia fluitans.</title>
        <authorList>
            <person name="Paukszto L."/>
            <person name="Sawicki J."/>
            <person name="Karawczyk K."/>
            <person name="Piernik-Szablinska J."/>
            <person name="Szczecinska M."/>
            <person name="Mazdziarz M."/>
        </authorList>
    </citation>
    <scope>NUCLEOTIDE SEQUENCE [LARGE SCALE GENOMIC DNA]</scope>
    <source>
        <strain evidence="8">Rf_01</strain>
        <tissue evidence="8">Aerial parts of the thallus</tissue>
    </source>
</reference>
<evidence type="ECO:0000256" key="3">
    <source>
        <dbReference type="ARBA" id="ARBA00023125"/>
    </source>
</evidence>
<comment type="subcellular location">
    <subcellularLocation>
        <location evidence="1">Nucleus</location>
    </subcellularLocation>
</comment>
<feature type="compositionally biased region" description="Polar residues" evidence="6">
    <location>
        <begin position="1"/>
        <end position="13"/>
    </location>
</feature>
<keyword evidence="2" id="KW-0805">Transcription regulation</keyword>
<dbReference type="GO" id="GO:0010468">
    <property type="term" value="P:regulation of gene expression"/>
    <property type="evidence" value="ECO:0007669"/>
    <property type="project" value="UniProtKB-ARBA"/>
</dbReference>
<feature type="region of interest" description="Disordered" evidence="6">
    <location>
        <begin position="1"/>
        <end position="23"/>
    </location>
</feature>
<evidence type="ECO:0000313" key="9">
    <source>
        <dbReference type="Proteomes" id="UP001605036"/>
    </source>
</evidence>
<accession>A0ABD1Y1W6</accession>
<sequence>MDLEVDSNSSTFDSDAEDGVGKSRSMWMGPEIIQLIYFWGEMDKEFRATAGKQGINTWVKLCSNVIATCIGFNKSWRACKKKWHKLHAEYKEDKRYLNISGNDRKIQCKYFAQIDELFDNRVVVQKQVHVSAKSNSNPIQVEFNTKTRQGEETCPEKYSSGGMGSTPNESNLGYGDNHPNVTKASSGLLLSNRI</sequence>
<name>A0ABD1Y1W6_9MARC</name>